<dbReference type="InterPro" id="IPR040511">
    <property type="entry name" value="AGS_C"/>
</dbReference>
<dbReference type="Proteomes" id="UP001148184">
    <property type="component" value="Unassembled WGS sequence"/>
</dbReference>
<keyword evidence="3" id="KW-1185">Reference proteome</keyword>
<evidence type="ECO:0000313" key="3">
    <source>
        <dbReference type="Proteomes" id="UP001148184"/>
    </source>
</evidence>
<gene>
    <name evidence="2" type="ORF">M5G17_00685</name>
</gene>
<dbReference type="EMBL" id="JAMDGZ010000001">
    <property type="protein sequence ID" value="MDD1012201.1"/>
    <property type="molecule type" value="Genomic_DNA"/>
</dbReference>
<organism evidence="2 3">
    <name type="scientific">Pseudomonas rubra</name>
    <dbReference type="NCBI Taxonomy" id="2942627"/>
    <lineage>
        <taxon>Bacteria</taxon>
        <taxon>Pseudomonadati</taxon>
        <taxon>Pseudomonadota</taxon>
        <taxon>Gammaproteobacteria</taxon>
        <taxon>Pseudomonadales</taxon>
        <taxon>Pseudomonadaceae</taxon>
        <taxon>Pseudomonas</taxon>
    </lineage>
</organism>
<evidence type="ECO:0000313" key="2">
    <source>
        <dbReference type="EMBL" id="MDD1012201.1"/>
    </source>
</evidence>
<reference evidence="2 3" key="1">
    <citation type="submission" date="2022-05" db="EMBL/GenBank/DDBJ databases">
        <title>Novel Pseudomonas spp. Isolated from a Rainbow Trout Aquaculture Facility.</title>
        <authorList>
            <person name="Testerman T."/>
            <person name="Graf J."/>
        </authorList>
    </citation>
    <scope>NUCLEOTIDE SEQUENCE [LARGE SCALE GENOMIC DNA]</scope>
    <source>
        <strain evidence="2 3">ID1025</strain>
    </source>
</reference>
<comment type="caution">
    <text evidence="2">The sequence shown here is derived from an EMBL/GenBank/DDBJ whole genome shotgun (WGS) entry which is preliminary data.</text>
</comment>
<feature type="domain" description="Adenylyl/Guanylyl and SMODS C-terminal sensor" evidence="1">
    <location>
        <begin position="25"/>
        <end position="95"/>
    </location>
</feature>
<evidence type="ECO:0000259" key="1">
    <source>
        <dbReference type="Pfam" id="PF18134"/>
    </source>
</evidence>
<sequence length="131" mass="14897">MGRAWLSSPVGRGAQPARVLRRPPAYTQACSRLPKQRELTFWVAEIDVPPPYKIYWKVKNVGPQAIERNMIRGEIRIDSGHRQITEHSTFQGDHLDSLAVNLSQPIHSRRKALAPHPPAINDGILYAHHRE</sequence>
<dbReference type="Pfam" id="PF18134">
    <property type="entry name" value="AGS_C"/>
    <property type="match status" value="1"/>
</dbReference>
<proteinExistence type="predicted"/>
<name>A0ABT5P201_9PSED</name>
<protein>
    <recommendedName>
        <fullName evidence="1">Adenylyl/Guanylyl and SMODS C-terminal sensor domain-containing protein</fullName>
    </recommendedName>
</protein>
<accession>A0ABT5P201</accession>
<dbReference type="RefSeq" id="WP_273891130.1">
    <property type="nucleotide sequence ID" value="NZ_JAMDGP010000005.1"/>
</dbReference>